<keyword evidence="4" id="KW-0449">Lipoprotein</keyword>
<dbReference type="SMART" id="SM00175">
    <property type="entry name" value="RAB"/>
    <property type="match status" value="1"/>
</dbReference>
<name>A0A8S3SJR4_MYTED</name>
<dbReference type="PROSITE" id="PS00018">
    <property type="entry name" value="EF_HAND_1"/>
    <property type="match status" value="1"/>
</dbReference>
<evidence type="ECO:0000256" key="2">
    <source>
        <dbReference type="ARBA" id="ARBA00022837"/>
    </source>
</evidence>
<dbReference type="PANTHER" id="PTHR47977">
    <property type="entry name" value="RAS-RELATED PROTEIN RAB"/>
    <property type="match status" value="1"/>
</dbReference>
<dbReference type="GO" id="GO:0005509">
    <property type="term" value="F:calcium ion binding"/>
    <property type="evidence" value="ECO:0007669"/>
    <property type="project" value="InterPro"/>
</dbReference>
<dbReference type="SUPFAM" id="SSF52540">
    <property type="entry name" value="P-loop containing nucleoside triphosphate hydrolases"/>
    <property type="match status" value="1"/>
</dbReference>
<dbReference type="InterPro" id="IPR027417">
    <property type="entry name" value="P-loop_NTPase"/>
</dbReference>
<evidence type="ECO:0000256" key="1">
    <source>
        <dbReference type="ARBA" id="ARBA00022741"/>
    </source>
</evidence>
<keyword evidence="2" id="KW-0106">Calcium</keyword>
<dbReference type="NCBIfam" id="TIGR00231">
    <property type="entry name" value="small_GTP"/>
    <property type="match status" value="1"/>
</dbReference>
<dbReference type="Pfam" id="PF13499">
    <property type="entry name" value="EF-hand_7"/>
    <property type="match status" value="1"/>
</dbReference>
<dbReference type="OrthoDB" id="9989112at2759"/>
<keyword evidence="5" id="KW-0175">Coiled coil</keyword>
<dbReference type="FunFam" id="3.40.50.300:FF:001129">
    <property type="entry name" value="ras-related protein Rab-44 isoform X2"/>
    <property type="match status" value="1"/>
</dbReference>
<dbReference type="SMART" id="SM00176">
    <property type="entry name" value="RAN"/>
    <property type="match status" value="1"/>
</dbReference>
<proteinExistence type="predicted"/>
<dbReference type="PROSITE" id="PS51419">
    <property type="entry name" value="RAB"/>
    <property type="match status" value="1"/>
</dbReference>
<keyword evidence="9" id="KW-1185">Reference proteome</keyword>
<dbReference type="InterPro" id="IPR011992">
    <property type="entry name" value="EF-hand-dom_pair"/>
</dbReference>
<dbReference type="AlphaFoldDB" id="A0A8S3SJR4"/>
<dbReference type="InterPro" id="IPR050227">
    <property type="entry name" value="Rab"/>
</dbReference>
<dbReference type="CDD" id="cd00154">
    <property type="entry name" value="Rab"/>
    <property type="match status" value="1"/>
</dbReference>
<feature type="coiled-coil region" evidence="5">
    <location>
        <begin position="200"/>
        <end position="281"/>
    </location>
</feature>
<dbReference type="GO" id="GO:0003924">
    <property type="term" value="F:GTPase activity"/>
    <property type="evidence" value="ECO:0007669"/>
    <property type="project" value="InterPro"/>
</dbReference>
<comment type="caution">
    <text evidence="8">The sequence shown here is derived from an EMBL/GenBank/DDBJ whole genome shotgun (WGS) entry which is preliminary data.</text>
</comment>
<evidence type="ECO:0000313" key="9">
    <source>
        <dbReference type="Proteomes" id="UP000683360"/>
    </source>
</evidence>
<protein>
    <submittedName>
        <fullName evidence="8">RASEF</fullName>
    </submittedName>
</protein>
<evidence type="ECO:0000313" key="8">
    <source>
        <dbReference type="EMBL" id="CAG2220458.1"/>
    </source>
</evidence>
<dbReference type="SMART" id="SM00173">
    <property type="entry name" value="RAS"/>
    <property type="match status" value="1"/>
</dbReference>
<evidence type="ECO:0000259" key="7">
    <source>
        <dbReference type="PROSITE" id="PS50222"/>
    </source>
</evidence>
<dbReference type="Gene3D" id="1.10.238.10">
    <property type="entry name" value="EF-hand"/>
    <property type="match status" value="1"/>
</dbReference>
<feature type="region of interest" description="Disordered" evidence="6">
    <location>
        <begin position="1"/>
        <end position="22"/>
    </location>
</feature>
<gene>
    <name evidence="8" type="ORF">MEDL_33925</name>
</gene>
<feature type="compositionally biased region" description="Basic residues" evidence="6">
    <location>
        <begin position="485"/>
        <end position="500"/>
    </location>
</feature>
<dbReference type="Proteomes" id="UP000683360">
    <property type="component" value="Unassembled WGS sequence"/>
</dbReference>
<feature type="region of interest" description="Disordered" evidence="6">
    <location>
        <begin position="399"/>
        <end position="426"/>
    </location>
</feature>
<dbReference type="SUPFAM" id="SSF47473">
    <property type="entry name" value="EF-hand"/>
    <property type="match status" value="1"/>
</dbReference>
<dbReference type="PROSITE" id="PS50222">
    <property type="entry name" value="EF_HAND_2"/>
    <property type="match status" value="1"/>
</dbReference>
<dbReference type="GO" id="GO:0005525">
    <property type="term" value="F:GTP binding"/>
    <property type="evidence" value="ECO:0007669"/>
    <property type="project" value="UniProtKB-KW"/>
</dbReference>
<dbReference type="Pfam" id="PF00071">
    <property type="entry name" value="Ras"/>
    <property type="match status" value="1"/>
</dbReference>
<organism evidence="8 9">
    <name type="scientific">Mytilus edulis</name>
    <name type="common">Blue mussel</name>
    <dbReference type="NCBI Taxonomy" id="6550"/>
    <lineage>
        <taxon>Eukaryota</taxon>
        <taxon>Metazoa</taxon>
        <taxon>Spiralia</taxon>
        <taxon>Lophotrochozoa</taxon>
        <taxon>Mollusca</taxon>
        <taxon>Bivalvia</taxon>
        <taxon>Autobranchia</taxon>
        <taxon>Pteriomorphia</taxon>
        <taxon>Mytilida</taxon>
        <taxon>Mytiloidea</taxon>
        <taxon>Mytilidae</taxon>
        <taxon>Mytilinae</taxon>
        <taxon>Mytilus</taxon>
    </lineage>
</organism>
<dbReference type="SMART" id="SM00054">
    <property type="entry name" value="EFh"/>
    <property type="match status" value="2"/>
</dbReference>
<dbReference type="InterPro" id="IPR005225">
    <property type="entry name" value="Small_GTP-bd"/>
</dbReference>
<feature type="domain" description="EF-hand" evidence="7">
    <location>
        <begin position="58"/>
        <end position="93"/>
    </location>
</feature>
<dbReference type="PROSITE" id="PS51421">
    <property type="entry name" value="RAS"/>
    <property type="match status" value="1"/>
</dbReference>
<evidence type="ECO:0000256" key="3">
    <source>
        <dbReference type="ARBA" id="ARBA00023134"/>
    </source>
</evidence>
<accession>A0A8S3SJR4</accession>
<dbReference type="EMBL" id="CAJPWZ010001662">
    <property type="protein sequence ID" value="CAG2220458.1"/>
    <property type="molecule type" value="Genomic_DNA"/>
</dbReference>
<reference evidence="8" key="1">
    <citation type="submission" date="2021-03" db="EMBL/GenBank/DDBJ databases">
        <authorList>
            <person name="Bekaert M."/>
        </authorList>
    </citation>
    <scope>NUCLEOTIDE SEQUENCE</scope>
</reference>
<evidence type="ECO:0000256" key="6">
    <source>
        <dbReference type="SAM" id="MobiDB-lite"/>
    </source>
</evidence>
<sequence length="1028" mass="116676">MSSAYDDHLSKDGRGVSEEEVQELAKQKAHELFSVCDIEQKGFITKRDMQRLQNELPLLPDQLEAVFDSLDDDGNGYLTLEEFTEGFGSYLGINFMGDSTMEGDDTLENVYEGEERQEEEKQFTDMMENIGAKSLFDDENTIKNLWMKIRRDEPEMVGNFEEFLYKTSTDLRKKKADFDTLENALKSKSTAHDEEVRKLYEEMEYQIKKEKERILSEEQLKERNVRETLERDLEEKDKQLQELLNRHSEMEKKLETLNLVETETKQENEKLAKDKEELEDMLMKSQVGLEDSKMYIDQLRHQQKKEKQDRARSAIKLTESIALERESLVKQLDTLKDVNKRLRDDKDEAEIRRDLTSNPETDDLEQILEAEAGRSTPRKKELFKQGSILGDYFPTSRRKFESTGESIEESLDVDSGKEDGYSDDDIECDDDDLIEHNCANLNNNDVLYVDSDDKIKGSYYGHDSNIQDQLKSSDEDEAGKTGSNKSRHKPKRKIASKKPGFHPISMHSKRPVAPSSGDGVDDSFEESGDNIDMMVAPAFEDSLVLSPTGKRCSIFFENLKSVNTETIGVQTEEEMIPKSELEKFTSQISVDSSTNTDIVEPKVDNSSNTVENMARSDTVDSSTNTDMESKEDNSSNTDENFTRSDTVDSSTNTDIESADDIQNNLLKDMAVSSSIDCSTSTDDLEQTKDELKLELPVCSVSVSTNTEFDEYQQHENLESNLGSRDLCNETMFKSESLGVLEGGKISDIDNSLEGGSQKDFLRNKKDFKLKRNNRISDNDENSIEMNRVKPNIGVTTMVLEHNDRFVIPMDGPVRDRIDFQGNDEVLQGTRGQPVGADIETNEKGLESTVAMRQRIFKVVFVGDSGVGKSSFIHRFCNDNFNPTFSATIGVDFQVKSLNLGGQSIVLQLWDTAGQERFRSITKQYFRKADGVVIMYDVNSEATYTNVRNWMESVQEGVEEGTVVLLTKDGNKLSVEYDGIFFETSAKMGNNVKESMEAMASILKEKEDKEIEKALHLDDSATKKKFCCG</sequence>
<dbReference type="PRINTS" id="PR00449">
    <property type="entry name" value="RASTRNSFRMNG"/>
</dbReference>
<evidence type="ECO:0000256" key="4">
    <source>
        <dbReference type="ARBA" id="ARBA00023288"/>
    </source>
</evidence>
<keyword evidence="1" id="KW-0547">Nucleotide-binding</keyword>
<keyword evidence="3" id="KW-0342">GTP-binding</keyword>
<dbReference type="CDD" id="cd00051">
    <property type="entry name" value="EFh"/>
    <property type="match status" value="1"/>
</dbReference>
<dbReference type="SMART" id="SM00174">
    <property type="entry name" value="RHO"/>
    <property type="match status" value="1"/>
</dbReference>
<dbReference type="InterPro" id="IPR001806">
    <property type="entry name" value="Small_GTPase"/>
</dbReference>
<dbReference type="Gene3D" id="3.40.50.300">
    <property type="entry name" value="P-loop containing nucleotide triphosphate hydrolases"/>
    <property type="match status" value="1"/>
</dbReference>
<feature type="region of interest" description="Disordered" evidence="6">
    <location>
        <begin position="460"/>
        <end position="527"/>
    </location>
</feature>
<evidence type="ECO:0000256" key="5">
    <source>
        <dbReference type="SAM" id="Coils"/>
    </source>
</evidence>
<dbReference type="InterPro" id="IPR002048">
    <property type="entry name" value="EF_hand_dom"/>
</dbReference>
<feature type="region of interest" description="Disordered" evidence="6">
    <location>
        <begin position="592"/>
        <end position="654"/>
    </location>
</feature>
<dbReference type="InterPro" id="IPR018247">
    <property type="entry name" value="EF_Hand_1_Ca_BS"/>
</dbReference>
<feature type="coiled-coil region" evidence="5">
    <location>
        <begin position="325"/>
        <end position="352"/>
    </location>
</feature>